<protein>
    <recommendedName>
        <fullName evidence="4">Rhomboid family protein</fullName>
    </recommendedName>
</protein>
<name>A0ABY4IBX5_CHIFI</name>
<evidence type="ECO:0000256" key="1">
    <source>
        <dbReference type="SAM" id="Phobius"/>
    </source>
</evidence>
<keyword evidence="1" id="KW-0472">Membrane</keyword>
<evidence type="ECO:0000313" key="2">
    <source>
        <dbReference type="EMBL" id="UPK72719.1"/>
    </source>
</evidence>
<gene>
    <name evidence="2" type="ORF">MYF79_15615</name>
</gene>
<evidence type="ECO:0008006" key="4">
    <source>
        <dbReference type="Google" id="ProtNLM"/>
    </source>
</evidence>
<dbReference type="Proteomes" id="UP000830198">
    <property type="component" value="Chromosome"/>
</dbReference>
<feature type="transmembrane region" description="Helical" evidence="1">
    <location>
        <begin position="77"/>
        <end position="101"/>
    </location>
</feature>
<organism evidence="2 3">
    <name type="scientific">Chitinophaga filiformis</name>
    <name type="common">Myxococcus filiformis</name>
    <name type="synonym">Flexibacter filiformis</name>
    <dbReference type="NCBI Taxonomy" id="104663"/>
    <lineage>
        <taxon>Bacteria</taxon>
        <taxon>Pseudomonadati</taxon>
        <taxon>Bacteroidota</taxon>
        <taxon>Chitinophagia</taxon>
        <taxon>Chitinophagales</taxon>
        <taxon>Chitinophagaceae</taxon>
        <taxon>Chitinophaga</taxon>
    </lineage>
</organism>
<evidence type="ECO:0000313" key="3">
    <source>
        <dbReference type="Proteomes" id="UP000830198"/>
    </source>
</evidence>
<keyword evidence="1" id="KW-0812">Transmembrane</keyword>
<dbReference type="RefSeq" id="WP_247814899.1">
    <property type="nucleotide sequence ID" value="NZ_CP095855.1"/>
</dbReference>
<keyword evidence="1" id="KW-1133">Transmembrane helix</keyword>
<feature type="transmembrane region" description="Helical" evidence="1">
    <location>
        <begin position="6"/>
        <end position="25"/>
    </location>
</feature>
<feature type="transmembrane region" description="Helical" evidence="1">
    <location>
        <begin position="37"/>
        <end position="57"/>
    </location>
</feature>
<dbReference type="EMBL" id="CP095855">
    <property type="protein sequence ID" value="UPK72719.1"/>
    <property type="molecule type" value="Genomic_DNA"/>
</dbReference>
<feature type="transmembrane region" description="Helical" evidence="1">
    <location>
        <begin position="113"/>
        <end position="143"/>
    </location>
</feature>
<keyword evidence="3" id="KW-1185">Reference proteome</keyword>
<sequence>MRGNIFSQAYMLSNFIAVLILYISIIKPVFGRMCMSLLFLGGAVVNTVISISHPQIYMTYADVAALPAYEAFINGYFSSHITGFVLSIAVGQALIGLALLWKGPLEKIALGGAVVFLLAIAPLGAGASFPCTVILAIACLFLMREKKISPWPLAILYMTTLHIKSSKKLSSYDRY</sequence>
<accession>A0ABY4IBX5</accession>
<reference evidence="2 3" key="1">
    <citation type="submission" date="2022-04" db="EMBL/GenBank/DDBJ databases">
        <title>The arsenic-methylating capacity of Chitinophaga filiformis YT5 during chitin decomposition.</title>
        <authorList>
            <person name="Chen G."/>
            <person name="Liang Y."/>
        </authorList>
    </citation>
    <scope>NUCLEOTIDE SEQUENCE [LARGE SCALE GENOMIC DNA]</scope>
    <source>
        <strain evidence="2 3">YT5</strain>
    </source>
</reference>
<proteinExistence type="predicted"/>